<dbReference type="AlphaFoldDB" id="A0A2P2PBZ7"/>
<organism evidence="1">
    <name type="scientific">Rhizophora mucronata</name>
    <name type="common">Asiatic mangrove</name>
    <dbReference type="NCBI Taxonomy" id="61149"/>
    <lineage>
        <taxon>Eukaryota</taxon>
        <taxon>Viridiplantae</taxon>
        <taxon>Streptophyta</taxon>
        <taxon>Embryophyta</taxon>
        <taxon>Tracheophyta</taxon>
        <taxon>Spermatophyta</taxon>
        <taxon>Magnoliopsida</taxon>
        <taxon>eudicotyledons</taxon>
        <taxon>Gunneridae</taxon>
        <taxon>Pentapetalae</taxon>
        <taxon>rosids</taxon>
        <taxon>fabids</taxon>
        <taxon>Malpighiales</taxon>
        <taxon>Rhizophoraceae</taxon>
        <taxon>Rhizophora</taxon>
    </lineage>
</organism>
<protein>
    <submittedName>
        <fullName evidence="1">Uncharacterized protein</fullName>
    </submittedName>
</protein>
<name>A0A2P2PBZ7_RHIMU</name>
<accession>A0A2P2PBZ7</accession>
<proteinExistence type="predicted"/>
<reference evidence="1" key="1">
    <citation type="submission" date="2018-02" db="EMBL/GenBank/DDBJ databases">
        <title>Rhizophora mucronata_Transcriptome.</title>
        <authorList>
            <person name="Meera S.P."/>
            <person name="Sreeshan A."/>
            <person name="Augustine A."/>
        </authorList>
    </citation>
    <scope>NUCLEOTIDE SEQUENCE</scope>
    <source>
        <tissue evidence="1">Leaf</tissue>
    </source>
</reference>
<sequence>MHSEFSCCEPVICQNSLEKRSEDQFPWAKLITQTLDHMLILWMKNPIFSATNKHDNFKANSRRVKSRVSTACSLQVGIHEIICFMFSPSTSSRETKIKQQWG</sequence>
<dbReference type="EMBL" id="GGEC01071715">
    <property type="protein sequence ID" value="MBX52199.1"/>
    <property type="molecule type" value="Transcribed_RNA"/>
</dbReference>
<evidence type="ECO:0000313" key="1">
    <source>
        <dbReference type="EMBL" id="MBX52199.1"/>
    </source>
</evidence>